<dbReference type="InterPro" id="IPR001958">
    <property type="entry name" value="Tet-R_TetA/multi-R_MdtG-like"/>
</dbReference>
<feature type="transmembrane region" description="Helical" evidence="7">
    <location>
        <begin position="243"/>
        <end position="263"/>
    </location>
</feature>
<feature type="domain" description="Major facilitator superfamily (MFS) profile" evidence="8">
    <location>
        <begin position="209"/>
        <end position="401"/>
    </location>
</feature>
<keyword evidence="5 7" id="KW-1133">Transmembrane helix</keyword>
<accession>A0A3D9KFM6</accession>
<dbReference type="InterPro" id="IPR050171">
    <property type="entry name" value="MFS_Transporters"/>
</dbReference>
<evidence type="ECO:0000259" key="8">
    <source>
        <dbReference type="PROSITE" id="PS50850"/>
    </source>
</evidence>
<evidence type="ECO:0000256" key="7">
    <source>
        <dbReference type="SAM" id="Phobius"/>
    </source>
</evidence>
<dbReference type="EMBL" id="QRDZ01000004">
    <property type="protein sequence ID" value="RED85328.1"/>
    <property type="molecule type" value="Genomic_DNA"/>
</dbReference>
<dbReference type="Proteomes" id="UP000256977">
    <property type="component" value="Unassembled WGS sequence"/>
</dbReference>
<sequence length="401" mass="43052">MSKSSLKSLLHTDMLLYLTILYLIEFVRGAALISFLPIYGDKALGLNLDVIGAAITAHYLTDTGLKLAIGYLLDRLSVRTVISVGALCSLIGIAAMQFADIPWVFITAAALYGIGISPVWIVCLTKINEDQRATQMGFLYTIWLVGMGSGPVVINLLLDYDLTVSYWVMVGVSLAAWLLSLMIKGGRNVHIDVVPFRKQLSILGKRLREMKPLLPGMVLQTLGAGMLLPILPSFAVNALDMTATHYSILLMIGGGCTVIGLIPMGKLSDMFGKKWFLIVGFLAFGLVLFALTLHPPLGLALFWAFVLGVSYSAVLPAWNALLAAYVPPGQQGLGWGVFSTVEGIGGMIGPVVGGLIATRYSEASVIGIAGVLFIVISVFYVFFPFRLFRGEASPAAAKEAQ</sequence>
<feature type="transmembrane region" description="Helical" evidence="7">
    <location>
        <begin position="164"/>
        <end position="183"/>
    </location>
</feature>
<dbReference type="Gene3D" id="1.20.1250.20">
    <property type="entry name" value="MFS general substrate transporter like domains"/>
    <property type="match status" value="2"/>
</dbReference>
<dbReference type="PROSITE" id="PS50850">
    <property type="entry name" value="MFS"/>
    <property type="match status" value="1"/>
</dbReference>
<feature type="transmembrane region" description="Helical" evidence="7">
    <location>
        <begin position="300"/>
        <end position="326"/>
    </location>
</feature>
<feature type="transmembrane region" description="Helical" evidence="7">
    <location>
        <begin position="80"/>
        <end position="99"/>
    </location>
</feature>
<evidence type="ECO:0000256" key="3">
    <source>
        <dbReference type="ARBA" id="ARBA00022475"/>
    </source>
</evidence>
<dbReference type="RefSeq" id="WP_246016439.1">
    <property type="nucleotide sequence ID" value="NZ_QRDZ01000004.1"/>
</dbReference>
<keyword evidence="6 7" id="KW-0472">Membrane</keyword>
<evidence type="ECO:0000256" key="5">
    <source>
        <dbReference type="ARBA" id="ARBA00022989"/>
    </source>
</evidence>
<name>A0A3D9KFM6_9BACL</name>
<dbReference type="InterPro" id="IPR011701">
    <property type="entry name" value="MFS"/>
</dbReference>
<keyword evidence="10" id="KW-1185">Reference proteome</keyword>
<feature type="transmembrane region" description="Helical" evidence="7">
    <location>
        <begin position="275"/>
        <end position="294"/>
    </location>
</feature>
<feature type="transmembrane region" description="Helical" evidence="7">
    <location>
        <begin position="333"/>
        <end position="357"/>
    </location>
</feature>
<dbReference type="AlphaFoldDB" id="A0A3D9KFM6"/>
<dbReference type="PRINTS" id="PR01035">
    <property type="entry name" value="TCRTETA"/>
</dbReference>
<keyword evidence="3" id="KW-1003">Cell membrane</keyword>
<dbReference type="CDD" id="cd17325">
    <property type="entry name" value="MFS_MdtG_SLC18_like"/>
    <property type="match status" value="1"/>
</dbReference>
<reference evidence="9 10" key="1">
    <citation type="submission" date="2018-07" db="EMBL/GenBank/DDBJ databases">
        <title>Genomic Encyclopedia of Type Strains, Phase III (KMG-III): the genomes of soil and plant-associated and newly described type strains.</title>
        <authorList>
            <person name="Whitman W."/>
        </authorList>
    </citation>
    <scope>NUCLEOTIDE SEQUENCE [LARGE SCALE GENOMIC DNA]</scope>
    <source>
        <strain evidence="9 10">CECT 7287</strain>
    </source>
</reference>
<proteinExistence type="predicted"/>
<evidence type="ECO:0000313" key="9">
    <source>
        <dbReference type="EMBL" id="RED85328.1"/>
    </source>
</evidence>
<protein>
    <submittedName>
        <fullName evidence="9">Putative MFS family arabinose efflux permease</fullName>
    </submittedName>
</protein>
<feature type="transmembrane region" description="Helical" evidence="7">
    <location>
        <begin position="105"/>
        <end position="125"/>
    </location>
</feature>
<dbReference type="PANTHER" id="PTHR23517">
    <property type="entry name" value="RESISTANCE PROTEIN MDTM, PUTATIVE-RELATED-RELATED"/>
    <property type="match status" value="1"/>
</dbReference>
<feature type="transmembrane region" description="Helical" evidence="7">
    <location>
        <begin position="137"/>
        <end position="158"/>
    </location>
</feature>
<dbReference type="GO" id="GO:0005886">
    <property type="term" value="C:plasma membrane"/>
    <property type="evidence" value="ECO:0007669"/>
    <property type="project" value="UniProtKB-SubCell"/>
</dbReference>
<keyword evidence="4 7" id="KW-0812">Transmembrane</keyword>
<comment type="caution">
    <text evidence="9">The sequence shown here is derived from an EMBL/GenBank/DDBJ whole genome shotgun (WGS) entry which is preliminary data.</text>
</comment>
<evidence type="ECO:0000256" key="4">
    <source>
        <dbReference type="ARBA" id="ARBA00022692"/>
    </source>
</evidence>
<feature type="transmembrane region" description="Helical" evidence="7">
    <location>
        <begin position="363"/>
        <end position="383"/>
    </location>
</feature>
<dbReference type="InterPro" id="IPR020846">
    <property type="entry name" value="MFS_dom"/>
</dbReference>
<evidence type="ECO:0000256" key="6">
    <source>
        <dbReference type="ARBA" id="ARBA00023136"/>
    </source>
</evidence>
<dbReference type="GO" id="GO:0022857">
    <property type="term" value="F:transmembrane transporter activity"/>
    <property type="evidence" value="ECO:0007669"/>
    <property type="project" value="InterPro"/>
</dbReference>
<gene>
    <name evidence="9" type="ORF">DFP98_10433</name>
</gene>
<evidence type="ECO:0000313" key="10">
    <source>
        <dbReference type="Proteomes" id="UP000256977"/>
    </source>
</evidence>
<organism evidence="9 10">
    <name type="scientific">Cohnella phaseoli</name>
    <dbReference type="NCBI Taxonomy" id="456490"/>
    <lineage>
        <taxon>Bacteria</taxon>
        <taxon>Bacillati</taxon>
        <taxon>Bacillota</taxon>
        <taxon>Bacilli</taxon>
        <taxon>Bacillales</taxon>
        <taxon>Paenibacillaceae</taxon>
        <taxon>Cohnella</taxon>
    </lineage>
</organism>
<keyword evidence="2" id="KW-0813">Transport</keyword>
<dbReference type="InterPro" id="IPR036259">
    <property type="entry name" value="MFS_trans_sf"/>
</dbReference>
<evidence type="ECO:0000256" key="2">
    <source>
        <dbReference type="ARBA" id="ARBA00022448"/>
    </source>
</evidence>
<dbReference type="Pfam" id="PF07690">
    <property type="entry name" value="MFS_1"/>
    <property type="match status" value="2"/>
</dbReference>
<dbReference type="SUPFAM" id="SSF103473">
    <property type="entry name" value="MFS general substrate transporter"/>
    <property type="match status" value="1"/>
</dbReference>
<comment type="subcellular location">
    <subcellularLocation>
        <location evidence="1">Cell membrane</location>
        <topology evidence="1">Multi-pass membrane protein</topology>
    </subcellularLocation>
</comment>
<feature type="transmembrane region" description="Helical" evidence="7">
    <location>
        <begin position="213"/>
        <end position="231"/>
    </location>
</feature>
<feature type="transmembrane region" description="Helical" evidence="7">
    <location>
        <begin position="15"/>
        <end position="39"/>
    </location>
</feature>
<evidence type="ECO:0000256" key="1">
    <source>
        <dbReference type="ARBA" id="ARBA00004651"/>
    </source>
</evidence>